<gene>
    <name evidence="2" type="ORF">Y1Q_0013115</name>
</gene>
<name>A0A151NH43_ALLMI</name>
<dbReference type="Proteomes" id="UP000050525">
    <property type="component" value="Unassembled WGS sequence"/>
</dbReference>
<proteinExistence type="predicted"/>
<sequence>MGGGARDFQDTRMDFPRGGTCSKGDLLSKSDWIIVIIMYPSNESILCTCHISRCYTKVMQHLMVSNTIRLSGDIYMEHIVGEHQYVDPSRPTARSDAEGTISPPPCHYT</sequence>
<keyword evidence="3" id="KW-1185">Reference proteome</keyword>
<reference evidence="2 3" key="1">
    <citation type="journal article" date="2012" name="Genome Biol.">
        <title>Sequencing three crocodilian genomes to illuminate the evolution of archosaurs and amniotes.</title>
        <authorList>
            <person name="St John J.A."/>
            <person name="Braun E.L."/>
            <person name="Isberg S.R."/>
            <person name="Miles L.G."/>
            <person name="Chong A.Y."/>
            <person name="Gongora J."/>
            <person name="Dalzell P."/>
            <person name="Moran C."/>
            <person name="Bed'hom B."/>
            <person name="Abzhanov A."/>
            <person name="Burgess S.C."/>
            <person name="Cooksey A.M."/>
            <person name="Castoe T.A."/>
            <person name="Crawford N.G."/>
            <person name="Densmore L.D."/>
            <person name="Drew J.C."/>
            <person name="Edwards S.V."/>
            <person name="Faircloth B.C."/>
            <person name="Fujita M.K."/>
            <person name="Greenwold M.J."/>
            <person name="Hoffmann F.G."/>
            <person name="Howard J.M."/>
            <person name="Iguchi T."/>
            <person name="Janes D.E."/>
            <person name="Khan S.Y."/>
            <person name="Kohno S."/>
            <person name="de Koning A.J."/>
            <person name="Lance S.L."/>
            <person name="McCarthy F.M."/>
            <person name="McCormack J.E."/>
            <person name="Merchant M.E."/>
            <person name="Peterson D.G."/>
            <person name="Pollock D.D."/>
            <person name="Pourmand N."/>
            <person name="Raney B.J."/>
            <person name="Roessler K.A."/>
            <person name="Sanford J.R."/>
            <person name="Sawyer R.H."/>
            <person name="Schmidt C.J."/>
            <person name="Triplett E.W."/>
            <person name="Tuberville T.D."/>
            <person name="Venegas-Anaya M."/>
            <person name="Howard J.T."/>
            <person name="Jarvis E.D."/>
            <person name="Guillette L.J.Jr."/>
            <person name="Glenn T.C."/>
            <person name="Green R.E."/>
            <person name="Ray D.A."/>
        </authorList>
    </citation>
    <scope>NUCLEOTIDE SEQUENCE [LARGE SCALE GENOMIC DNA]</scope>
    <source>
        <strain evidence="2">KSC_2009_1</strain>
    </source>
</reference>
<organism evidence="2 3">
    <name type="scientific">Alligator mississippiensis</name>
    <name type="common">American alligator</name>
    <dbReference type="NCBI Taxonomy" id="8496"/>
    <lineage>
        <taxon>Eukaryota</taxon>
        <taxon>Metazoa</taxon>
        <taxon>Chordata</taxon>
        <taxon>Craniata</taxon>
        <taxon>Vertebrata</taxon>
        <taxon>Euteleostomi</taxon>
        <taxon>Archelosauria</taxon>
        <taxon>Archosauria</taxon>
        <taxon>Crocodylia</taxon>
        <taxon>Alligatoridae</taxon>
        <taxon>Alligatorinae</taxon>
        <taxon>Alligator</taxon>
    </lineage>
</organism>
<evidence type="ECO:0000313" key="2">
    <source>
        <dbReference type="EMBL" id="KYO36070.1"/>
    </source>
</evidence>
<comment type="caution">
    <text evidence="2">The sequence shown here is derived from an EMBL/GenBank/DDBJ whole genome shotgun (WGS) entry which is preliminary data.</text>
</comment>
<protein>
    <submittedName>
        <fullName evidence="2">Uncharacterized protein</fullName>
    </submittedName>
</protein>
<dbReference type="AlphaFoldDB" id="A0A151NH43"/>
<evidence type="ECO:0000256" key="1">
    <source>
        <dbReference type="SAM" id="MobiDB-lite"/>
    </source>
</evidence>
<feature type="region of interest" description="Disordered" evidence="1">
    <location>
        <begin position="86"/>
        <end position="109"/>
    </location>
</feature>
<evidence type="ECO:0000313" key="3">
    <source>
        <dbReference type="Proteomes" id="UP000050525"/>
    </source>
</evidence>
<accession>A0A151NH43</accession>
<dbReference type="EMBL" id="AKHW03003018">
    <property type="protein sequence ID" value="KYO36070.1"/>
    <property type="molecule type" value="Genomic_DNA"/>
</dbReference>